<accession>A0A0F3QJV6</accession>
<protein>
    <submittedName>
        <fullName evidence="1">RPE4 domain protein</fullName>
    </submittedName>
</protein>
<dbReference type="PATRIC" id="fig|1359194.3.peg.1501"/>
<comment type="caution">
    <text evidence="1">The sequence shown here is derived from an EMBL/GenBank/DDBJ whole genome shotgun (WGS) entry which is preliminary data.</text>
</comment>
<evidence type="ECO:0000313" key="1">
    <source>
        <dbReference type="EMBL" id="KJV92833.1"/>
    </source>
</evidence>
<dbReference type="InterPro" id="IPR022439">
    <property type="entry name" value="RPE4"/>
</dbReference>
<reference evidence="1 2" key="1">
    <citation type="submission" date="2015-02" db="EMBL/GenBank/DDBJ databases">
        <title>Genome Sequencing of Rickettsiales.</title>
        <authorList>
            <person name="Daugherty S.C."/>
            <person name="Su Q."/>
            <person name="Abolude K."/>
            <person name="Beier-Sexton M."/>
            <person name="Carlyon J.A."/>
            <person name="Carter R."/>
            <person name="Day N.P."/>
            <person name="Dumler S.J."/>
            <person name="Dyachenko V."/>
            <person name="Godinez A."/>
            <person name="Kurtti T.J."/>
            <person name="Lichay M."/>
            <person name="Mullins K.E."/>
            <person name="Ott S."/>
            <person name="Pappas-Brown V."/>
            <person name="Paris D.H."/>
            <person name="Patel P."/>
            <person name="Richards A.L."/>
            <person name="Sadzewicz L."/>
            <person name="Sears K."/>
            <person name="Seidman D."/>
            <person name="Sengamalay N."/>
            <person name="Stenos J."/>
            <person name="Tallon L.J."/>
            <person name="Vincent G."/>
            <person name="Fraser C.M."/>
            <person name="Munderloh U."/>
            <person name="Dunning-Hotopp J.C."/>
        </authorList>
    </citation>
    <scope>NUCLEOTIDE SEQUENCE [LARGE SCALE GENOMIC DNA]</scope>
    <source>
        <strain evidence="1 2">RML Mogi</strain>
    </source>
</reference>
<proteinExistence type="predicted"/>
<dbReference type="Proteomes" id="UP000033689">
    <property type="component" value="Unassembled WGS sequence"/>
</dbReference>
<sequence>MTTLGRFPIYATMPPVAWELDPEKNTNKKLDLSRFMLDPVVKPRDNYLRTFFDPHNNALTR</sequence>
<evidence type="ECO:0000313" key="2">
    <source>
        <dbReference type="Proteomes" id="UP000033689"/>
    </source>
</evidence>
<dbReference type="AlphaFoldDB" id="A0A0F3QJV6"/>
<name>A0A0F3QJV6_RICBE</name>
<dbReference type="NCBIfam" id="TIGR03777">
    <property type="entry name" value="RPE4"/>
    <property type="match status" value="1"/>
</dbReference>
<dbReference type="EMBL" id="LAOJ01000001">
    <property type="protein sequence ID" value="KJV92833.1"/>
    <property type="molecule type" value="Genomic_DNA"/>
</dbReference>
<gene>
    <name evidence="1" type="ORF">RBEMOGI_1470</name>
</gene>
<organism evidence="1 2">
    <name type="scientific">Rickettsia bellii str. RML Mogi</name>
    <dbReference type="NCBI Taxonomy" id="1359194"/>
    <lineage>
        <taxon>Bacteria</taxon>
        <taxon>Pseudomonadati</taxon>
        <taxon>Pseudomonadota</taxon>
        <taxon>Alphaproteobacteria</taxon>
        <taxon>Rickettsiales</taxon>
        <taxon>Rickettsiaceae</taxon>
        <taxon>Rickettsieae</taxon>
        <taxon>Rickettsia</taxon>
        <taxon>belli group</taxon>
    </lineage>
</organism>